<feature type="compositionally biased region" description="Polar residues" evidence="7">
    <location>
        <begin position="22"/>
        <end position="31"/>
    </location>
</feature>
<evidence type="ECO:0000313" key="11">
    <source>
        <dbReference type="Proteomes" id="UP001174934"/>
    </source>
</evidence>
<evidence type="ECO:0000259" key="9">
    <source>
        <dbReference type="PROSITE" id="PS50850"/>
    </source>
</evidence>
<evidence type="ECO:0000256" key="3">
    <source>
        <dbReference type="ARBA" id="ARBA00022448"/>
    </source>
</evidence>
<feature type="transmembrane region" description="Helical" evidence="8">
    <location>
        <begin position="427"/>
        <end position="449"/>
    </location>
</feature>
<feature type="transmembrane region" description="Helical" evidence="8">
    <location>
        <begin position="333"/>
        <end position="354"/>
    </location>
</feature>
<evidence type="ECO:0000256" key="1">
    <source>
        <dbReference type="ARBA" id="ARBA00004141"/>
    </source>
</evidence>
<reference evidence="10" key="1">
    <citation type="submission" date="2023-06" db="EMBL/GenBank/DDBJ databases">
        <title>Genome-scale phylogeny and comparative genomics of the fungal order Sordariales.</title>
        <authorList>
            <consortium name="Lawrence Berkeley National Laboratory"/>
            <person name="Hensen N."/>
            <person name="Bonometti L."/>
            <person name="Westerberg I."/>
            <person name="Brannstrom I.O."/>
            <person name="Guillou S."/>
            <person name="Cros-Aarteil S."/>
            <person name="Calhoun S."/>
            <person name="Haridas S."/>
            <person name="Kuo A."/>
            <person name="Mondo S."/>
            <person name="Pangilinan J."/>
            <person name="Riley R."/>
            <person name="LaButti K."/>
            <person name="Andreopoulos B."/>
            <person name="Lipzen A."/>
            <person name="Chen C."/>
            <person name="Yanf M."/>
            <person name="Daum C."/>
            <person name="Ng V."/>
            <person name="Clum A."/>
            <person name="Steindorff A."/>
            <person name="Ohm R."/>
            <person name="Martin F."/>
            <person name="Silar P."/>
            <person name="Natvig D."/>
            <person name="Lalanne C."/>
            <person name="Gautier V."/>
            <person name="Ament-velasquez S.L."/>
            <person name="Kruys A."/>
            <person name="Hutchinson M.I."/>
            <person name="Powell A.J."/>
            <person name="Barry K."/>
            <person name="Miller A.N."/>
            <person name="Grigoriev I.V."/>
            <person name="Debuchy R."/>
            <person name="Gladieux P."/>
            <person name="Thoren M.H."/>
            <person name="Johannesson H."/>
        </authorList>
    </citation>
    <scope>NUCLEOTIDE SEQUENCE</scope>
    <source>
        <strain evidence="10">SMH3391-2</strain>
    </source>
</reference>
<feature type="transmembrane region" description="Helical" evidence="8">
    <location>
        <begin position="133"/>
        <end position="154"/>
    </location>
</feature>
<evidence type="ECO:0000256" key="7">
    <source>
        <dbReference type="SAM" id="MobiDB-lite"/>
    </source>
</evidence>
<feature type="transmembrane region" description="Helical" evidence="8">
    <location>
        <begin position="461"/>
        <end position="485"/>
    </location>
</feature>
<evidence type="ECO:0000313" key="10">
    <source>
        <dbReference type="EMBL" id="KAK0635857.1"/>
    </source>
</evidence>
<dbReference type="GO" id="GO:0022857">
    <property type="term" value="F:transmembrane transporter activity"/>
    <property type="evidence" value="ECO:0007669"/>
    <property type="project" value="InterPro"/>
</dbReference>
<dbReference type="AlphaFoldDB" id="A0AA40CEU6"/>
<evidence type="ECO:0000256" key="2">
    <source>
        <dbReference type="ARBA" id="ARBA00007520"/>
    </source>
</evidence>
<keyword evidence="5 8" id="KW-1133">Transmembrane helix</keyword>
<comment type="caution">
    <text evidence="10">The sequence shown here is derived from an EMBL/GenBank/DDBJ whole genome shotgun (WGS) entry which is preliminary data.</text>
</comment>
<evidence type="ECO:0000256" key="4">
    <source>
        <dbReference type="ARBA" id="ARBA00022692"/>
    </source>
</evidence>
<dbReference type="PANTHER" id="PTHR23501">
    <property type="entry name" value="MAJOR FACILITATOR SUPERFAMILY"/>
    <property type="match status" value="1"/>
</dbReference>
<feature type="transmembrane region" description="Helical" evidence="8">
    <location>
        <begin position="293"/>
        <end position="312"/>
    </location>
</feature>
<sequence length="572" mass="61419">MMASSAAPTITAPPSVVGEKAMSSTSNSSPSDGEKTSMPEGDNVVVSGEDGQPAPFVRTIRGFRWILILVGIYSSMFFYSLDSTITADLVPAIVNDFSSVPMLPWLSVGFVAGAYVAILPFGKLYEKFDPKWLYVGSIVCFLGASALCGAAPNMNAIICGRVFLGVAGSGVYCGLMTLVALSTEDHEKPAYFSITAVVWSVGTVLGPVVGGAFERFNWRWAFYINLIIGGVFMPIYLFVLPSMNPLPKSVTRRQRLENFDFLGTLLMTGFSISLVMAINFGGVLYAWGSGETIALFVVGGVVAIVFGVQQYYAWFTTVKDRIFPTDMLRHKEAVLLGLSTIHSNTAAFVPIFYIPVYFQFTRGDSALEAAVRLLPLILVFSVANLSQGFLMVKFGYYWPWFFMGGALSLVGNVMLYEIDATTSTGYIYGAEVILAIGLGFCNQTAYGVIHGVIPPEFASQGIPWVMLAQYTGVTLALSIAGAVFVNGALDGLRDVLPTFAEAELNDILSGTSSAALRQVPSELRGQVIDVIVQNLRKTSIPAFFGSAVVTLISLCLNKRKLLGAGNSAPMVG</sequence>
<dbReference type="InterPro" id="IPR011701">
    <property type="entry name" value="MFS"/>
</dbReference>
<dbReference type="InterPro" id="IPR020846">
    <property type="entry name" value="MFS_dom"/>
</dbReference>
<feature type="transmembrane region" description="Helical" evidence="8">
    <location>
        <begin position="62"/>
        <end position="81"/>
    </location>
</feature>
<comment type="similarity">
    <text evidence="2">Belongs to the major facilitator superfamily. TCR/Tet family.</text>
</comment>
<comment type="subcellular location">
    <subcellularLocation>
        <location evidence="1">Membrane</location>
        <topology evidence="1">Multi-pass membrane protein</topology>
    </subcellularLocation>
</comment>
<organism evidence="10 11">
    <name type="scientific">Bombardia bombarda</name>
    <dbReference type="NCBI Taxonomy" id="252184"/>
    <lineage>
        <taxon>Eukaryota</taxon>
        <taxon>Fungi</taxon>
        <taxon>Dikarya</taxon>
        <taxon>Ascomycota</taxon>
        <taxon>Pezizomycotina</taxon>
        <taxon>Sordariomycetes</taxon>
        <taxon>Sordariomycetidae</taxon>
        <taxon>Sordariales</taxon>
        <taxon>Lasiosphaeriaceae</taxon>
        <taxon>Bombardia</taxon>
    </lineage>
</organism>
<feature type="compositionally biased region" description="Low complexity" evidence="7">
    <location>
        <begin position="1"/>
        <end position="15"/>
    </location>
</feature>
<feature type="transmembrane region" description="Helical" evidence="8">
    <location>
        <begin position="190"/>
        <end position="208"/>
    </location>
</feature>
<keyword evidence="6 8" id="KW-0472">Membrane</keyword>
<name>A0AA40CEU6_9PEZI</name>
<proteinExistence type="inferred from homology"/>
<dbReference type="Pfam" id="PF07690">
    <property type="entry name" value="MFS_1"/>
    <property type="match status" value="1"/>
</dbReference>
<feature type="transmembrane region" description="Helical" evidence="8">
    <location>
        <begin position="261"/>
        <end position="287"/>
    </location>
</feature>
<accession>A0AA40CEU6</accession>
<evidence type="ECO:0000256" key="5">
    <source>
        <dbReference type="ARBA" id="ARBA00022989"/>
    </source>
</evidence>
<dbReference type="Gene3D" id="1.20.1250.20">
    <property type="entry name" value="MFS general substrate transporter like domains"/>
    <property type="match status" value="1"/>
</dbReference>
<keyword evidence="11" id="KW-1185">Reference proteome</keyword>
<evidence type="ECO:0000256" key="6">
    <source>
        <dbReference type="ARBA" id="ARBA00023136"/>
    </source>
</evidence>
<dbReference type="InterPro" id="IPR036259">
    <property type="entry name" value="MFS_trans_sf"/>
</dbReference>
<dbReference type="GO" id="GO:0005886">
    <property type="term" value="C:plasma membrane"/>
    <property type="evidence" value="ECO:0007669"/>
    <property type="project" value="TreeGrafter"/>
</dbReference>
<protein>
    <submittedName>
        <fullName evidence="10">Major facilitator superfamily transporter</fullName>
    </submittedName>
</protein>
<gene>
    <name evidence="10" type="ORF">B0T17DRAFT_517499</name>
</gene>
<dbReference type="PANTHER" id="PTHR23501:SF12">
    <property type="entry name" value="MAJOR FACILITATOR SUPERFAMILY (MFS) PROFILE DOMAIN-CONTAINING PROTEIN-RELATED"/>
    <property type="match status" value="1"/>
</dbReference>
<dbReference type="EMBL" id="JAULSR010000001">
    <property type="protein sequence ID" value="KAK0635857.1"/>
    <property type="molecule type" value="Genomic_DNA"/>
</dbReference>
<evidence type="ECO:0000256" key="8">
    <source>
        <dbReference type="SAM" id="Phobius"/>
    </source>
</evidence>
<keyword evidence="3" id="KW-0813">Transport</keyword>
<dbReference type="Proteomes" id="UP001174934">
    <property type="component" value="Unassembled WGS sequence"/>
</dbReference>
<keyword evidence="4 8" id="KW-0812">Transmembrane</keyword>
<dbReference type="PROSITE" id="PS50850">
    <property type="entry name" value="MFS"/>
    <property type="match status" value="1"/>
</dbReference>
<feature type="transmembrane region" description="Helical" evidence="8">
    <location>
        <begin position="220"/>
        <end position="240"/>
    </location>
</feature>
<feature type="transmembrane region" description="Helical" evidence="8">
    <location>
        <begin position="101"/>
        <end position="121"/>
    </location>
</feature>
<feature type="region of interest" description="Disordered" evidence="7">
    <location>
        <begin position="1"/>
        <end position="47"/>
    </location>
</feature>
<dbReference type="SUPFAM" id="SSF103473">
    <property type="entry name" value="MFS general substrate transporter"/>
    <property type="match status" value="2"/>
</dbReference>
<feature type="domain" description="Major facilitator superfamily (MFS) profile" evidence="9">
    <location>
        <begin position="68"/>
        <end position="518"/>
    </location>
</feature>
<feature type="transmembrane region" description="Helical" evidence="8">
    <location>
        <begin position="397"/>
        <end position="415"/>
    </location>
</feature>
<feature type="transmembrane region" description="Helical" evidence="8">
    <location>
        <begin position="160"/>
        <end position="181"/>
    </location>
</feature>